<dbReference type="Proteomes" id="UP000675881">
    <property type="component" value="Chromosome 8"/>
</dbReference>
<proteinExistence type="predicted"/>
<protein>
    <submittedName>
        <fullName evidence="1">(salmon louse) hypothetical protein</fullName>
    </submittedName>
</protein>
<evidence type="ECO:0000313" key="1">
    <source>
        <dbReference type="EMBL" id="CAF3019150.1"/>
    </source>
</evidence>
<accession>A0A7R8D9L8</accession>
<name>A0A7R8D9L8_LEPSM</name>
<dbReference type="EMBL" id="HG994587">
    <property type="protein sequence ID" value="CAF3019150.1"/>
    <property type="molecule type" value="Genomic_DNA"/>
</dbReference>
<organism evidence="1 2">
    <name type="scientific">Lepeophtheirus salmonis</name>
    <name type="common">Salmon louse</name>
    <name type="synonym">Caligus salmonis</name>
    <dbReference type="NCBI Taxonomy" id="72036"/>
    <lineage>
        <taxon>Eukaryota</taxon>
        <taxon>Metazoa</taxon>
        <taxon>Ecdysozoa</taxon>
        <taxon>Arthropoda</taxon>
        <taxon>Crustacea</taxon>
        <taxon>Multicrustacea</taxon>
        <taxon>Hexanauplia</taxon>
        <taxon>Copepoda</taxon>
        <taxon>Siphonostomatoida</taxon>
        <taxon>Caligidae</taxon>
        <taxon>Lepeophtheirus</taxon>
    </lineage>
</organism>
<sequence>MNGTSTFSPSSILAVILVGILIALAFGPGLLNNTGAAYDRNYYQNNNQGYGQEYDGSAYVKTDRRSLDASIIMKYSLFIGFCLLALSTSYAYADPLDIVEDVDDMDEERTITTNNGNVLLSFNASNVLFYGAIIGIGLLGLVALAVIFSIPAFSEQSGYNNRYSNSQYNQYYDENESLYDYQGRSTRSISDVAQQLYALAEAFKKYEVEESCQKYVACAARRNTESYALMTIVDDVMRSMLKSGHEKIREKDAYVGELLDAYLQGERTSCQQHRNICYRKKFN</sequence>
<reference evidence="1" key="1">
    <citation type="submission" date="2021-02" db="EMBL/GenBank/DDBJ databases">
        <authorList>
            <person name="Bekaert M."/>
        </authorList>
    </citation>
    <scope>NUCLEOTIDE SEQUENCE</scope>
    <source>
        <strain evidence="1">IoA-00</strain>
    </source>
</reference>
<gene>
    <name evidence="1" type="ORF">LSAA_13725</name>
</gene>
<keyword evidence="2" id="KW-1185">Reference proteome</keyword>
<dbReference type="AlphaFoldDB" id="A0A7R8D9L8"/>
<evidence type="ECO:0000313" key="2">
    <source>
        <dbReference type="Proteomes" id="UP000675881"/>
    </source>
</evidence>